<dbReference type="RefSeq" id="WP_153347225.1">
    <property type="nucleotide sequence ID" value="NZ_WIVE01000151.1"/>
</dbReference>
<evidence type="ECO:0000313" key="2">
    <source>
        <dbReference type="Proteomes" id="UP000434582"/>
    </source>
</evidence>
<protein>
    <recommendedName>
        <fullName evidence="3">CopG family transcriptional regulator</fullName>
    </recommendedName>
</protein>
<evidence type="ECO:0008006" key="3">
    <source>
        <dbReference type="Google" id="ProtNLM"/>
    </source>
</evidence>
<organism evidence="1 2">
    <name type="scientific">Roseospira navarrensis</name>
    <dbReference type="NCBI Taxonomy" id="140058"/>
    <lineage>
        <taxon>Bacteria</taxon>
        <taxon>Pseudomonadati</taxon>
        <taxon>Pseudomonadota</taxon>
        <taxon>Alphaproteobacteria</taxon>
        <taxon>Rhodospirillales</taxon>
        <taxon>Rhodospirillaceae</taxon>
        <taxon>Roseospira</taxon>
    </lineage>
</organism>
<dbReference type="CDD" id="cd22231">
    <property type="entry name" value="RHH_NikR_HicB-like"/>
    <property type="match status" value="1"/>
</dbReference>
<dbReference type="Proteomes" id="UP000434582">
    <property type="component" value="Unassembled WGS sequence"/>
</dbReference>
<sequence length="71" mass="7629">MARPKTMQTRKIISVPAEMAEAIDEYRFGHKFRTESEAIRRLIELGLEAAVAPECDAGPGNAAGPDDAADA</sequence>
<dbReference type="AlphaFoldDB" id="A0A7X2D6C7"/>
<proteinExistence type="predicted"/>
<keyword evidence="2" id="KW-1185">Reference proteome</keyword>
<name>A0A7X2D6C7_9PROT</name>
<comment type="caution">
    <text evidence="1">The sequence shown here is derived from an EMBL/GenBank/DDBJ whole genome shotgun (WGS) entry which is preliminary data.</text>
</comment>
<dbReference type="EMBL" id="WIVE01000151">
    <property type="protein sequence ID" value="MQX38602.1"/>
    <property type="molecule type" value="Genomic_DNA"/>
</dbReference>
<dbReference type="OrthoDB" id="7873548at2"/>
<evidence type="ECO:0000313" key="1">
    <source>
        <dbReference type="EMBL" id="MQX38602.1"/>
    </source>
</evidence>
<accession>A0A7X2D6C7</accession>
<reference evidence="1 2" key="1">
    <citation type="submission" date="2019-10" db="EMBL/GenBank/DDBJ databases">
        <title>Draft whole-genome sequence of the purple nonsulfur photosynthetic bacterium Roseospira navarrensis DSM 15114.</title>
        <authorList>
            <person name="Kyndt J.A."/>
            <person name="Meyer T.E."/>
        </authorList>
    </citation>
    <scope>NUCLEOTIDE SEQUENCE [LARGE SCALE GENOMIC DNA]</scope>
    <source>
        <strain evidence="1 2">DSM 15114</strain>
    </source>
</reference>
<gene>
    <name evidence="1" type="ORF">GHC57_19015</name>
</gene>